<name>A0A5C6N0E4_9TELE</name>
<evidence type="ECO:0000313" key="2">
    <source>
        <dbReference type="Proteomes" id="UP000324091"/>
    </source>
</evidence>
<keyword evidence="2" id="KW-1185">Reference proteome</keyword>
<protein>
    <submittedName>
        <fullName evidence="1">ETS-related transcription factor</fullName>
    </submittedName>
</protein>
<organism evidence="1 2">
    <name type="scientific">Takifugu flavidus</name>
    <name type="common">sansaifugu</name>
    <dbReference type="NCBI Taxonomy" id="433684"/>
    <lineage>
        <taxon>Eukaryota</taxon>
        <taxon>Metazoa</taxon>
        <taxon>Chordata</taxon>
        <taxon>Craniata</taxon>
        <taxon>Vertebrata</taxon>
        <taxon>Euteleostomi</taxon>
        <taxon>Actinopterygii</taxon>
        <taxon>Neopterygii</taxon>
        <taxon>Teleostei</taxon>
        <taxon>Neoteleostei</taxon>
        <taxon>Acanthomorphata</taxon>
        <taxon>Eupercaria</taxon>
        <taxon>Tetraodontiformes</taxon>
        <taxon>Tetradontoidea</taxon>
        <taxon>Tetraodontidae</taxon>
        <taxon>Takifugu</taxon>
    </lineage>
</organism>
<dbReference type="AlphaFoldDB" id="A0A5C6N0E4"/>
<gene>
    <name evidence="1" type="ORF">D4764_06G0012710</name>
</gene>
<comment type="caution">
    <text evidence="1">The sequence shown here is derived from an EMBL/GenBank/DDBJ whole genome shotgun (WGS) entry which is preliminary data.</text>
</comment>
<reference evidence="1 2" key="1">
    <citation type="submission" date="2019-04" db="EMBL/GenBank/DDBJ databases">
        <title>Chromosome genome assembly for Takifugu flavidus.</title>
        <authorList>
            <person name="Xiao S."/>
        </authorList>
    </citation>
    <scope>NUCLEOTIDE SEQUENCE [LARGE SCALE GENOMIC DNA]</scope>
    <source>
        <strain evidence="1">HTHZ2018</strain>
        <tissue evidence="1">Muscle</tissue>
    </source>
</reference>
<dbReference type="EMBL" id="RHFK02000019">
    <property type="protein sequence ID" value="TWW59741.1"/>
    <property type="molecule type" value="Genomic_DNA"/>
</dbReference>
<sequence>MVPATAENGDKITVQLAKIITIPAHQLAQCQLQTSTGTSKSNIRASPAGIGVLGDEAERPQPEPTADCSGVAALQRSRGAAGVRGQPGRGGPALVISGVINGSELVIGGAAADKLKASGVHVHAVQVPVQQIGSKTLQNIQTEPIDAEVVIKVEAPDTMKTEEPEY</sequence>
<dbReference type="Proteomes" id="UP000324091">
    <property type="component" value="Chromosome 6"/>
</dbReference>
<evidence type="ECO:0000313" key="1">
    <source>
        <dbReference type="EMBL" id="TWW59741.1"/>
    </source>
</evidence>
<proteinExistence type="predicted"/>
<accession>A0A5C6N0E4</accession>